<feature type="transmembrane region" description="Helical" evidence="1">
    <location>
        <begin position="145"/>
        <end position="171"/>
    </location>
</feature>
<comment type="caution">
    <text evidence="2">The sequence shown here is derived from an EMBL/GenBank/DDBJ whole genome shotgun (WGS) entry which is preliminary data.</text>
</comment>
<dbReference type="Proteomes" id="UP000242705">
    <property type="component" value="Unassembled WGS sequence"/>
</dbReference>
<keyword evidence="1" id="KW-0472">Membrane</keyword>
<evidence type="ECO:0000256" key="1">
    <source>
        <dbReference type="SAM" id="Phobius"/>
    </source>
</evidence>
<organism evidence="2 3">
    <name type="scientific">Sulfobacillus thermosulfidooxidans</name>
    <dbReference type="NCBI Taxonomy" id="28034"/>
    <lineage>
        <taxon>Bacteria</taxon>
        <taxon>Bacillati</taxon>
        <taxon>Bacillota</taxon>
        <taxon>Clostridia</taxon>
        <taxon>Eubacteriales</taxon>
        <taxon>Clostridiales Family XVII. Incertae Sedis</taxon>
        <taxon>Sulfobacillus</taxon>
    </lineage>
</organism>
<evidence type="ECO:0000313" key="3">
    <source>
        <dbReference type="Proteomes" id="UP000242705"/>
    </source>
</evidence>
<feature type="transmembrane region" description="Helical" evidence="1">
    <location>
        <begin position="20"/>
        <end position="42"/>
    </location>
</feature>
<name>A0A2T2X3F8_SULTH</name>
<accession>A0A2T2X3F8</accession>
<dbReference type="EMBL" id="PXYX01000004">
    <property type="protein sequence ID" value="PSR29030.1"/>
    <property type="molecule type" value="Genomic_DNA"/>
</dbReference>
<evidence type="ECO:0000313" key="2">
    <source>
        <dbReference type="EMBL" id="PSR29030.1"/>
    </source>
</evidence>
<keyword evidence="1" id="KW-1133">Transmembrane helix</keyword>
<feature type="transmembrane region" description="Helical" evidence="1">
    <location>
        <begin position="227"/>
        <end position="250"/>
    </location>
</feature>
<feature type="transmembrane region" description="Helical" evidence="1">
    <location>
        <begin position="62"/>
        <end position="85"/>
    </location>
</feature>
<feature type="transmembrane region" description="Helical" evidence="1">
    <location>
        <begin position="191"/>
        <end position="215"/>
    </location>
</feature>
<proteinExistence type="predicted"/>
<sequence length="259" mass="29120">MYPKIYRLSWSSLWKHPQIFWIYLWQFVFIVVTAMVVAALSVNALANMLGSGPDSSPMSPELIATVIVFVLFLFPYYLAAFYGTLAEAIMGNSLHFLTFPKNGIRYFMRGYGFILSSIIALITWALITGLIYLVLHSAMTFSQTLIVLAISGSVTALILGTWLLWMMNLLFLTKLPWIKSFTQSVAYIRRYALLTFEVVATAVAAQLLLIAFILWATHTLGMAGQLINYLVVSITGIFWTLSFLALYRVIHSNQLAQSS</sequence>
<reference evidence="2 3" key="1">
    <citation type="journal article" date="2014" name="BMC Genomics">
        <title>Comparison of environmental and isolate Sulfobacillus genomes reveals diverse carbon, sulfur, nitrogen, and hydrogen metabolisms.</title>
        <authorList>
            <person name="Justice N.B."/>
            <person name="Norman A."/>
            <person name="Brown C.T."/>
            <person name="Singh A."/>
            <person name="Thomas B.C."/>
            <person name="Banfield J.F."/>
        </authorList>
    </citation>
    <scope>NUCLEOTIDE SEQUENCE [LARGE SCALE GENOMIC DNA]</scope>
    <source>
        <strain evidence="2">AMDSBA5</strain>
    </source>
</reference>
<feature type="transmembrane region" description="Helical" evidence="1">
    <location>
        <begin position="106"/>
        <end position="133"/>
    </location>
</feature>
<dbReference type="AlphaFoldDB" id="A0A2T2X3F8"/>
<protein>
    <submittedName>
        <fullName evidence="2">Uncharacterized protein</fullName>
    </submittedName>
</protein>
<gene>
    <name evidence="2" type="ORF">C7B47_03515</name>
</gene>
<keyword evidence="1" id="KW-0812">Transmembrane</keyword>